<dbReference type="AlphaFoldDB" id="L9XC70"/>
<dbReference type="InterPro" id="IPR000792">
    <property type="entry name" value="Tscrpt_reg_LuxR_C"/>
</dbReference>
<keyword evidence="5" id="KW-1185">Reference proteome</keyword>
<name>L9XC70_9EURY</name>
<dbReference type="GO" id="GO:0006355">
    <property type="term" value="P:regulation of DNA-templated transcription"/>
    <property type="evidence" value="ECO:0007669"/>
    <property type="project" value="InterPro"/>
</dbReference>
<dbReference type="InterPro" id="IPR013324">
    <property type="entry name" value="RNA_pol_sigma_r3/r4-like"/>
</dbReference>
<dbReference type="SUPFAM" id="SSF88659">
    <property type="entry name" value="Sigma3 and sigma4 domains of RNA polymerase sigma factors"/>
    <property type="match status" value="1"/>
</dbReference>
<dbReference type="Proteomes" id="UP000011531">
    <property type="component" value="Unassembled WGS sequence"/>
</dbReference>
<dbReference type="InterPro" id="IPR007050">
    <property type="entry name" value="HTH_bacterioopsin"/>
</dbReference>
<evidence type="ECO:0000256" key="2">
    <source>
        <dbReference type="ARBA" id="ARBA00023163"/>
    </source>
</evidence>
<accession>L9XC70</accession>
<feature type="domain" description="HTH luxR-type" evidence="3">
    <location>
        <begin position="154"/>
        <end position="215"/>
    </location>
</feature>
<sequence length="216" mass="24883">MYEATFSIADSGSYTKPTKDADCRIELWCNDHSDLLYVSGTEIGPLLSQIRTDIGIEAEIHRDREAVVITESCLKQHEVAYIEQYLRMFNCLLLPPLRYENGEKQCRILALESKSLTDLYTELVSDDFSIDVRAKHKISMPVQSTPLLTLDDVLPELTERQREVLTLAVEYGYYDLPRETTTKAIAEEVEVSRRTVEDHLRRAERKLLTSLVSYLY</sequence>
<evidence type="ECO:0000256" key="1">
    <source>
        <dbReference type="ARBA" id="ARBA00023015"/>
    </source>
</evidence>
<keyword evidence="1" id="KW-0805">Transcription regulation</keyword>
<dbReference type="RefSeq" id="WP_008423446.1">
    <property type="nucleotide sequence ID" value="NZ_AOIA01000103.1"/>
</dbReference>
<keyword evidence="2" id="KW-0804">Transcription</keyword>
<organism evidence="4 5">
    <name type="scientific">Natronococcus jeotgali DSM 18795</name>
    <dbReference type="NCBI Taxonomy" id="1227498"/>
    <lineage>
        <taxon>Archaea</taxon>
        <taxon>Methanobacteriati</taxon>
        <taxon>Methanobacteriota</taxon>
        <taxon>Stenosarchaea group</taxon>
        <taxon>Halobacteria</taxon>
        <taxon>Halobacteriales</taxon>
        <taxon>Natrialbaceae</taxon>
        <taxon>Natronococcus</taxon>
    </lineage>
</organism>
<dbReference type="STRING" id="1227498.C492_11380"/>
<proteinExistence type="predicted"/>
<gene>
    <name evidence="4" type="ORF">C492_11380</name>
</gene>
<dbReference type="InterPro" id="IPR056531">
    <property type="entry name" value="HVO_A0563_N"/>
</dbReference>
<comment type="caution">
    <text evidence="4">The sequence shown here is derived from an EMBL/GenBank/DDBJ whole genome shotgun (WGS) entry which is preliminary data.</text>
</comment>
<dbReference type="InterPro" id="IPR036388">
    <property type="entry name" value="WH-like_DNA-bd_sf"/>
</dbReference>
<dbReference type="OrthoDB" id="27447at2157"/>
<evidence type="ECO:0000313" key="5">
    <source>
        <dbReference type="Proteomes" id="UP000011531"/>
    </source>
</evidence>
<evidence type="ECO:0000259" key="3">
    <source>
        <dbReference type="SMART" id="SM00421"/>
    </source>
</evidence>
<protein>
    <submittedName>
        <fullName evidence="4">DNA binding protein</fullName>
    </submittedName>
</protein>
<reference evidence="4 5" key="1">
    <citation type="journal article" date="2014" name="PLoS Genet.">
        <title>Phylogenetically driven sequencing of extremely halophilic archaea reveals strategies for static and dynamic osmo-response.</title>
        <authorList>
            <person name="Becker E.A."/>
            <person name="Seitzer P.M."/>
            <person name="Tritt A."/>
            <person name="Larsen D."/>
            <person name="Krusor M."/>
            <person name="Yao A.I."/>
            <person name="Wu D."/>
            <person name="Madern D."/>
            <person name="Eisen J.A."/>
            <person name="Darling A.E."/>
            <person name="Facciotti M.T."/>
        </authorList>
    </citation>
    <scope>NUCLEOTIDE SEQUENCE [LARGE SCALE GENOMIC DNA]</scope>
    <source>
        <strain evidence="4 5">DSM 18795</strain>
    </source>
</reference>
<dbReference type="PANTHER" id="PTHR34236">
    <property type="entry name" value="DIMETHYL SULFOXIDE REDUCTASE TRANSCRIPTIONAL ACTIVATOR"/>
    <property type="match status" value="1"/>
</dbReference>
<evidence type="ECO:0000313" key="4">
    <source>
        <dbReference type="EMBL" id="ELY59335.1"/>
    </source>
</evidence>
<dbReference type="PANTHER" id="PTHR34236:SF1">
    <property type="entry name" value="DIMETHYL SULFOXIDE REDUCTASE TRANSCRIPTIONAL ACTIVATOR"/>
    <property type="match status" value="1"/>
</dbReference>
<dbReference type="SMART" id="SM00421">
    <property type="entry name" value="HTH_LUXR"/>
    <property type="match status" value="1"/>
</dbReference>
<dbReference type="Gene3D" id="1.10.10.10">
    <property type="entry name" value="Winged helix-like DNA-binding domain superfamily/Winged helix DNA-binding domain"/>
    <property type="match status" value="1"/>
</dbReference>
<dbReference type="Pfam" id="PF04967">
    <property type="entry name" value="HTH_10"/>
    <property type="match status" value="1"/>
</dbReference>
<dbReference type="Pfam" id="PF24280">
    <property type="entry name" value="HVO_A0563_N"/>
    <property type="match status" value="1"/>
</dbReference>
<dbReference type="EMBL" id="AOIA01000103">
    <property type="protein sequence ID" value="ELY59335.1"/>
    <property type="molecule type" value="Genomic_DNA"/>
</dbReference>